<keyword evidence="3" id="KW-1185">Reference proteome</keyword>
<dbReference type="InterPro" id="IPR017828">
    <property type="entry name" value="SQ_synth_HpnD-like"/>
</dbReference>
<dbReference type="EMBL" id="CP002581">
    <property type="protein sequence ID" value="AJK51004.1"/>
    <property type="molecule type" value="Genomic_DNA"/>
</dbReference>
<reference evidence="2 3" key="2">
    <citation type="journal article" date="2016" name="Appl. Microbiol. Biotechnol.">
        <title>Mutations improving production and secretion of extracellular lipase by Burkholderia glumae PG1.</title>
        <authorList>
            <person name="Knapp A."/>
            <person name="Voget S."/>
            <person name="Gao R."/>
            <person name="Zaburannyi N."/>
            <person name="Krysciak D."/>
            <person name="Breuer M."/>
            <person name="Hauer B."/>
            <person name="Streit W.R."/>
            <person name="Muller R."/>
            <person name="Daniel R."/>
            <person name="Jaeger K.E."/>
        </authorList>
    </citation>
    <scope>NUCLEOTIDE SEQUENCE [LARGE SCALE GENOMIC DNA]</scope>
    <source>
        <strain evidence="2 3">PG1</strain>
    </source>
</reference>
<evidence type="ECO:0000313" key="3">
    <source>
        <dbReference type="Proteomes" id="UP000031838"/>
    </source>
</evidence>
<dbReference type="Pfam" id="PF00494">
    <property type="entry name" value="SQS_PSY"/>
    <property type="match status" value="1"/>
</dbReference>
<dbReference type="PANTHER" id="PTHR31480">
    <property type="entry name" value="BIFUNCTIONAL LYCOPENE CYCLASE/PHYTOENE SYNTHASE"/>
    <property type="match status" value="1"/>
</dbReference>
<dbReference type="NCBIfam" id="TIGR03465">
    <property type="entry name" value="HpnD"/>
    <property type="match status" value="1"/>
</dbReference>
<dbReference type="InterPro" id="IPR044843">
    <property type="entry name" value="Trans_IPPS_bact-type"/>
</dbReference>
<dbReference type="InterPro" id="IPR019845">
    <property type="entry name" value="Squalene/phytoene_synthase_CS"/>
</dbReference>
<organism evidence="2 3">
    <name type="scientific">Burkholderia plantarii</name>
    <dbReference type="NCBI Taxonomy" id="41899"/>
    <lineage>
        <taxon>Bacteria</taxon>
        <taxon>Pseudomonadati</taxon>
        <taxon>Pseudomonadota</taxon>
        <taxon>Betaproteobacteria</taxon>
        <taxon>Burkholderiales</taxon>
        <taxon>Burkholderiaceae</taxon>
        <taxon>Burkholderia</taxon>
    </lineage>
</organism>
<sequence length="297" mass="32843">MATSIAREGVLAELVLTVSHPVVDETQTDAAAATSGSSFYHAMRILPAPQREAMFQVYAFCRAVDDIADEGGTREERAAGLDRWRADIDACFAGRPRASLVPLTREIRQFGLKREDFHDMIDGMAMDAAEDICAPDEATLDLYCDRVASSAGRLSVRIFGMPEAPGIELAHHLGRALQLTNILRDIDEDADIRRCYLPRELLEREGIPLGDPHAIARHPALPRVCATLAERALAHFAQADRVMDGAVRAQVRAPRIMSGAYRCILEAALARGFVAPRQPLRKPRLRMLLIALRYAFF</sequence>
<evidence type="ECO:0000313" key="2">
    <source>
        <dbReference type="EMBL" id="AJK51004.1"/>
    </source>
</evidence>
<dbReference type="SFLD" id="SFLDG01018">
    <property type="entry name" value="Squalene/Phytoene_Synthase_Lik"/>
    <property type="match status" value="1"/>
</dbReference>
<protein>
    <submittedName>
        <fullName evidence="2">Squalene/phytoene synthase HpnD family</fullName>
    </submittedName>
</protein>
<name>A0A0B6S993_BURPL</name>
<evidence type="ECO:0000256" key="1">
    <source>
        <dbReference type="ARBA" id="ARBA00022679"/>
    </source>
</evidence>
<dbReference type="HOGENOM" id="CLU_037269_1_1_4"/>
<dbReference type="KEGG" id="bgp:BGL_2c29500"/>
<keyword evidence="1" id="KW-0808">Transferase</keyword>
<dbReference type="GO" id="GO:0016117">
    <property type="term" value="P:carotenoid biosynthetic process"/>
    <property type="evidence" value="ECO:0007669"/>
    <property type="project" value="InterPro"/>
</dbReference>
<dbReference type="SUPFAM" id="SSF48576">
    <property type="entry name" value="Terpenoid synthases"/>
    <property type="match status" value="1"/>
</dbReference>
<dbReference type="GO" id="GO:0051996">
    <property type="term" value="F:squalene synthase [NAD(P)H] activity"/>
    <property type="evidence" value="ECO:0007669"/>
    <property type="project" value="InterPro"/>
</dbReference>
<accession>A0A0B6S993</accession>
<dbReference type="Proteomes" id="UP000031838">
    <property type="component" value="Chromosome 2"/>
</dbReference>
<dbReference type="PROSITE" id="PS01045">
    <property type="entry name" value="SQUALEN_PHYTOEN_SYN_2"/>
    <property type="match status" value="1"/>
</dbReference>
<dbReference type="GO" id="GO:0004311">
    <property type="term" value="F:geranylgeranyl diphosphate synthase activity"/>
    <property type="evidence" value="ECO:0007669"/>
    <property type="project" value="InterPro"/>
</dbReference>
<dbReference type="AlphaFoldDB" id="A0A0B6S993"/>
<proteinExistence type="predicted"/>
<dbReference type="InterPro" id="IPR033904">
    <property type="entry name" value="Trans_IPPS_HH"/>
</dbReference>
<dbReference type="SFLD" id="SFLDS00005">
    <property type="entry name" value="Isoprenoid_Synthase_Type_I"/>
    <property type="match status" value="1"/>
</dbReference>
<dbReference type="Gene3D" id="1.10.600.10">
    <property type="entry name" value="Farnesyl Diphosphate Synthase"/>
    <property type="match status" value="1"/>
</dbReference>
<dbReference type="SFLD" id="SFLDG01212">
    <property type="entry name" value="Phytoene_synthase_like"/>
    <property type="match status" value="1"/>
</dbReference>
<dbReference type="CDD" id="cd00683">
    <property type="entry name" value="Trans_IPPS_HH"/>
    <property type="match status" value="1"/>
</dbReference>
<reference evidence="3" key="1">
    <citation type="submission" date="2011-03" db="EMBL/GenBank/DDBJ databases">
        <authorList>
            <person name="Voget S."/>
            <person name="Streit W.R."/>
            <person name="Jaeger K.E."/>
            <person name="Daniel R."/>
        </authorList>
    </citation>
    <scope>NUCLEOTIDE SEQUENCE [LARGE SCALE GENOMIC DNA]</scope>
    <source>
        <strain evidence="3">PG1</strain>
    </source>
</reference>
<gene>
    <name evidence="2" type="ORF">BGL_2c29500</name>
</gene>
<dbReference type="InterPro" id="IPR002060">
    <property type="entry name" value="Squ/phyt_synthse"/>
</dbReference>
<dbReference type="InterPro" id="IPR008949">
    <property type="entry name" value="Isoprenoid_synthase_dom_sf"/>
</dbReference>
<dbReference type="KEGG" id="bpla:bpln_2g29540"/>